<accession>A0A9P5P746</accession>
<dbReference type="AlphaFoldDB" id="A0A9P5P746"/>
<dbReference type="Proteomes" id="UP000772434">
    <property type="component" value="Unassembled WGS sequence"/>
</dbReference>
<keyword evidence="2" id="KW-1185">Reference proteome</keyword>
<evidence type="ECO:0000313" key="1">
    <source>
        <dbReference type="EMBL" id="KAF9030063.1"/>
    </source>
</evidence>
<comment type="caution">
    <text evidence="1">The sequence shown here is derived from an EMBL/GenBank/DDBJ whole genome shotgun (WGS) entry which is preliminary data.</text>
</comment>
<proteinExistence type="predicted"/>
<protein>
    <submittedName>
        <fullName evidence="1">Uncharacterized protein</fullName>
    </submittedName>
</protein>
<reference evidence="1" key="1">
    <citation type="submission" date="2020-11" db="EMBL/GenBank/DDBJ databases">
        <authorList>
            <consortium name="DOE Joint Genome Institute"/>
            <person name="Ahrendt S."/>
            <person name="Riley R."/>
            <person name="Andreopoulos W."/>
            <person name="Labutti K."/>
            <person name="Pangilinan J."/>
            <person name="Ruiz-Duenas F.J."/>
            <person name="Barrasa J.M."/>
            <person name="Sanchez-Garcia M."/>
            <person name="Camarero S."/>
            <person name="Miyauchi S."/>
            <person name="Serrano A."/>
            <person name="Linde D."/>
            <person name="Babiker R."/>
            <person name="Drula E."/>
            <person name="Ayuso-Fernandez I."/>
            <person name="Pacheco R."/>
            <person name="Padilla G."/>
            <person name="Ferreira P."/>
            <person name="Barriuso J."/>
            <person name="Kellner H."/>
            <person name="Castanera R."/>
            <person name="Alfaro M."/>
            <person name="Ramirez L."/>
            <person name="Pisabarro A.G."/>
            <person name="Kuo A."/>
            <person name="Tritt A."/>
            <person name="Lipzen A."/>
            <person name="He G."/>
            <person name="Yan M."/>
            <person name="Ng V."/>
            <person name="Cullen D."/>
            <person name="Martin F."/>
            <person name="Rosso M.-N."/>
            <person name="Henrissat B."/>
            <person name="Hibbett D."/>
            <person name="Martinez A.T."/>
            <person name="Grigoriev I.V."/>
        </authorList>
    </citation>
    <scope>NUCLEOTIDE SEQUENCE</scope>
    <source>
        <strain evidence="1">AH 40177</strain>
    </source>
</reference>
<sequence length="180" mass="20958">MKRDDYAIMTLTAERLRGRPNAIVVKMDIRLVSSFSKCSSFYSRHELNQYPFSNHSSSVNSSEVLHWHVELNLPNRNVYDSIYRNPTNNYVLSDAIACHDERIVAARRLPHIVRKMSTRDWDSRTGWLPPDELIISFVATNVHLEQSIFSYLNTNWQQGLTLYHSHTFSYPSHVLLSKFG</sequence>
<evidence type="ECO:0000313" key="2">
    <source>
        <dbReference type="Proteomes" id="UP000772434"/>
    </source>
</evidence>
<dbReference type="EMBL" id="JADNRY010000678">
    <property type="protein sequence ID" value="KAF9030063.1"/>
    <property type="molecule type" value="Genomic_DNA"/>
</dbReference>
<organism evidence="1 2">
    <name type="scientific">Rhodocollybia butyracea</name>
    <dbReference type="NCBI Taxonomy" id="206335"/>
    <lineage>
        <taxon>Eukaryota</taxon>
        <taxon>Fungi</taxon>
        <taxon>Dikarya</taxon>
        <taxon>Basidiomycota</taxon>
        <taxon>Agaricomycotina</taxon>
        <taxon>Agaricomycetes</taxon>
        <taxon>Agaricomycetidae</taxon>
        <taxon>Agaricales</taxon>
        <taxon>Marasmiineae</taxon>
        <taxon>Omphalotaceae</taxon>
        <taxon>Rhodocollybia</taxon>
    </lineage>
</organism>
<gene>
    <name evidence="1" type="ORF">BDP27DRAFT_865779</name>
</gene>
<name>A0A9P5P746_9AGAR</name>